<dbReference type="RefSeq" id="WP_003352702.1">
    <property type="nucleotide sequence ID" value="NZ_JH414741.1"/>
</dbReference>
<evidence type="ECO:0000256" key="6">
    <source>
        <dbReference type="ARBA" id="ARBA00023211"/>
    </source>
</evidence>
<evidence type="ECO:0000259" key="9">
    <source>
        <dbReference type="Pfam" id="PF02776"/>
    </source>
</evidence>
<dbReference type="InterPro" id="IPR004433">
    <property type="entry name" value="MenaQ_synth_MenD"/>
</dbReference>
<evidence type="ECO:0000313" key="12">
    <source>
        <dbReference type="Proteomes" id="UP000011747"/>
    </source>
</evidence>
<evidence type="ECO:0000313" key="11">
    <source>
        <dbReference type="EMBL" id="EHL79341.1"/>
    </source>
</evidence>
<dbReference type="EC" id="2.2.1.9" evidence="7"/>
<comment type="catalytic activity">
    <reaction evidence="7">
        <text>isochorismate + 2-oxoglutarate + H(+) = 5-enolpyruvoyl-6-hydroxy-2-succinyl-cyclohex-3-ene-1-carboxylate + CO2</text>
        <dbReference type="Rhea" id="RHEA:25593"/>
        <dbReference type="ChEBI" id="CHEBI:15378"/>
        <dbReference type="ChEBI" id="CHEBI:16526"/>
        <dbReference type="ChEBI" id="CHEBI:16810"/>
        <dbReference type="ChEBI" id="CHEBI:29780"/>
        <dbReference type="ChEBI" id="CHEBI:58818"/>
        <dbReference type="EC" id="2.2.1.9"/>
    </reaction>
</comment>
<comment type="caution">
    <text evidence="11">The sequence shown here is derived from an EMBL/GenBank/DDBJ whole genome shotgun (WGS) entry which is preliminary data.</text>
</comment>
<dbReference type="CDD" id="cd02009">
    <property type="entry name" value="TPP_SHCHC_synthase"/>
    <property type="match status" value="1"/>
</dbReference>
<dbReference type="InterPro" id="IPR032264">
    <property type="entry name" value="MenD_middle"/>
</dbReference>
<comment type="subunit">
    <text evidence="7">Homodimer.</text>
</comment>
<dbReference type="GO" id="GO:0030976">
    <property type="term" value="F:thiamine pyrophosphate binding"/>
    <property type="evidence" value="ECO:0007669"/>
    <property type="project" value="UniProtKB-UniRule"/>
</dbReference>
<evidence type="ECO:0000256" key="7">
    <source>
        <dbReference type="HAMAP-Rule" id="MF_01659"/>
    </source>
</evidence>
<dbReference type="SUPFAM" id="SSF52467">
    <property type="entry name" value="DHS-like NAD/FAD-binding domain"/>
    <property type="match status" value="1"/>
</dbReference>
<evidence type="ECO:0000259" key="10">
    <source>
        <dbReference type="Pfam" id="PF16582"/>
    </source>
</evidence>
<dbReference type="UniPathway" id="UPA00079"/>
<dbReference type="Gene3D" id="3.40.50.970">
    <property type="match status" value="2"/>
</dbReference>
<dbReference type="PIRSF" id="PIRSF004983">
    <property type="entry name" value="MenD"/>
    <property type="match status" value="1"/>
</dbReference>
<keyword evidence="4 7" id="KW-0460">Magnesium</keyword>
<dbReference type="PANTHER" id="PTHR42916">
    <property type="entry name" value="2-SUCCINYL-5-ENOLPYRUVYL-6-HYDROXY-3-CYCLOHEXENE-1-CARBOXYLATE SYNTHASE"/>
    <property type="match status" value="1"/>
</dbReference>
<feature type="domain" description="Thiamine pyrophosphate enzyme TPP-binding" evidence="8">
    <location>
        <begin position="434"/>
        <end position="550"/>
    </location>
</feature>
<dbReference type="GO" id="GO:0000287">
    <property type="term" value="F:magnesium ion binding"/>
    <property type="evidence" value="ECO:0007669"/>
    <property type="project" value="UniProtKB-UniRule"/>
</dbReference>
<organism evidence="11 12">
    <name type="scientific">Bacillus smithii 7_3_47FAA</name>
    <dbReference type="NCBI Taxonomy" id="665952"/>
    <lineage>
        <taxon>Bacteria</taxon>
        <taxon>Bacillati</taxon>
        <taxon>Bacillota</taxon>
        <taxon>Bacilli</taxon>
        <taxon>Bacillales</taxon>
        <taxon>Bacillaceae</taxon>
        <taxon>Bacillus</taxon>
    </lineage>
</organism>
<dbReference type="NCBIfam" id="TIGR00173">
    <property type="entry name" value="menD"/>
    <property type="match status" value="1"/>
</dbReference>
<feature type="domain" description="Thiamine pyrophosphate enzyme N-terminal TPP-binding" evidence="9">
    <location>
        <begin position="12"/>
        <end position="123"/>
    </location>
</feature>
<comment type="cofactor">
    <cofactor evidence="7">
        <name>thiamine diphosphate</name>
        <dbReference type="ChEBI" id="CHEBI:58937"/>
    </cofactor>
    <text evidence="7">Binds 1 thiamine pyrophosphate per subunit.</text>
</comment>
<feature type="domain" description="Menaquinone biosynthesis protein MenD middle" evidence="10">
    <location>
        <begin position="219"/>
        <end position="401"/>
    </location>
</feature>
<comment type="pathway">
    <text evidence="7">Quinol/quinone metabolism; menaquinone biosynthesis.</text>
</comment>
<dbReference type="Proteomes" id="UP000011747">
    <property type="component" value="Unassembled WGS sequence"/>
</dbReference>
<dbReference type="UniPathway" id="UPA01057">
    <property type="reaction ID" value="UER00164"/>
</dbReference>
<dbReference type="PANTHER" id="PTHR42916:SF1">
    <property type="entry name" value="PROTEIN PHYLLO, CHLOROPLASTIC"/>
    <property type="match status" value="1"/>
</dbReference>
<comment type="function">
    <text evidence="7">Catalyzes the thiamine diphosphate-dependent decarboxylation of 2-oxoglutarate and the subsequent addition of the resulting succinic semialdehyde-thiamine pyrophosphate anion to isochorismate to yield 2-succinyl-5-enolpyruvyl-6-hydroxy-3-cyclohexene-1-carboxylate (SEPHCHC).</text>
</comment>
<reference evidence="11 12" key="1">
    <citation type="submission" date="2011-09" db="EMBL/GenBank/DDBJ databases">
        <title>The Genome Sequence of Bacillus smithii 7_3_47FAA.</title>
        <authorList>
            <consortium name="The Broad Institute Genome Sequencing Platform"/>
            <person name="Earl A."/>
            <person name="Ward D."/>
            <person name="Feldgarden M."/>
            <person name="Gevers D."/>
            <person name="Daigneault M."/>
            <person name="Strauss J."/>
            <person name="Allen-Vercoe E."/>
            <person name="Young S.K."/>
            <person name="Zeng Q."/>
            <person name="Gargeya S."/>
            <person name="Fitzgerald M."/>
            <person name="Haas B."/>
            <person name="Abouelleil A."/>
            <person name="Alvarado L."/>
            <person name="Arachchi H.M."/>
            <person name="Berlin A."/>
            <person name="Brown A."/>
            <person name="Chapman S.B."/>
            <person name="Chen Z."/>
            <person name="Dunbar C."/>
            <person name="Freedman E."/>
            <person name="Gearin G."/>
            <person name="Goldberg J."/>
            <person name="Griggs A."/>
            <person name="Gujja S."/>
            <person name="Heiman D."/>
            <person name="Howarth C."/>
            <person name="Larson L."/>
            <person name="Lui A."/>
            <person name="MacDonald P.J.P."/>
            <person name="Montmayeur A."/>
            <person name="Murphy C."/>
            <person name="Neiman D."/>
            <person name="Pearson M."/>
            <person name="Priest M."/>
            <person name="Roberts A."/>
            <person name="Saif S."/>
            <person name="Shea T."/>
            <person name="Shenoy N."/>
            <person name="Sisk P."/>
            <person name="Stolte C."/>
            <person name="Sykes S."/>
            <person name="Wortman J."/>
            <person name="Nusbaum C."/>
            <person name="Birren B."/>
        </authorList>
    </citation>
    <scope>NUCLEOTIDE SEQUENCE [LARGE SCALE GENOMIC DNA]</scope>
    <source>
        <strain evidence="11 12">7_3_47FAA</strain>
    </source>
</reference>
<protein>
    <recommendedName>
        <fullName evidence="7">2-succinyl-5-enolpyruvyl-6-hydroxy-3-cyclohexene-1-carboxylate synthase</fullName>
        <shortName evidence="7">SEPHCHC synthase</shortName>
        <ecNumber evidence="7">2.2.1.9</ecNumber>
    </recommendedName>
    <alternativeName>
        <fullName evidence="7">Menaquinone biosynthesis protein MenD</fullName>
    </alternativeName>
</protein>
<dbReference type="Gene3D" id="3.40.50.1220">
    <property type="entry name" value="TPP-binding domain"/>
    <property type="match status" value="1"/>
</dbReference>
<dbReference type="GO" id="GO:0070204">
    <property type="term" value="F:2-succinyl-5-enolpyruvyl-6-hydroxy-3-cyclohexene-1-carboxylic-acid synthase activity"/>
    <property type="evidence" value="ECO:0007669"/>
    <property type="project" value="UniProtKB-UniRule"/>
</dbReference>
<comment type="similarity">
    <text evidence="7">Belongs to the TPP enzyme family. MenD subfamily.</text>
</comment>
<keyword evidence="1 7" id="KW-0474">Menaquinone biosynthesis</keyword>
<dbReference type="GO" id="GO:0009234">
    <property type="term" value="P:menaquinone biosynthetic process"/>
    <property type="evidence" value="ECO:0007669"/>
    <property type="project" value="UniProtKB-UniRule"/>
</dbReference>
<dbReference type="HOGENOM" id="CLU_006051_3_0_9"/>
<dbReference type="Pfam" id="PF02776">
    <property type="entry name" value="TPP_enzyme_N"/>
    <property type="match status" value="1"/>
</dbReference>
<accession>G9QHM3</accession>
<name>G9QHM3_9BACI</name>
<dbReference type="InterPro" id="IPR029035">
    <property type="entry name" value="DHS-like_NAD/FAD-binding_dom"/>
</dbReference>
<comment type="cofactor">
    <cofactor evidence="7">
        <name>Mg(2+)</name>
        <dbReference type="ChEBI" id="CHEBI:18420"/>
    </cofactor>
    <cofactor evidence="7">
        <name>Mn(2+)</name>
        <dbReference type="ChEBI" id="CHEBI:29035"/>
    </cofactor>
</comment>
<gene>
    <name evidence="7" type="primary">menD</name>
    <name evidence="11" type="ORF">HMPREF1015_03082</name>
</gene>
<dbReference type="Pfam" id="PF02775">
    <property type="entry name" value="TPP_enzyme_C"/>
    <property type="match status" value="1"/>
</dbReference>
<evidence type="ECO:0000256" key="1">
    <source>
        <dbReference type="ARBA" id="ARBA00022428"/>
    </source>
</evidence>
<evidence type="ECO:0000256" key="3">
    <source>
        <dbReference type="ARBA" id="ARBA00022723"/>
    </source>
</evidence>
<dbReference type="CDD" id="cd07037">
    <property type="entry name" value="TPP_PYR_MenD"/>
    <property type="match status" value="1"/>
</dbReference>
<keyword evidence="2 7" id="KW-0808">Transferase</keyword>
<evidence type="ECO:0000256" key="4">
    <source>
        <dbReference type="ARBA" id="ARBA00022842"/>
    </source>
</evidence>
<dbReference type="SUPFAM" id="SSF52518">
    <property type="entry name" value="Thiamin diphosphate-binding fold (THDP-binding)"/>
    <property type="match status" value="2"/>
</dbReference>
<dbReference type="EMBL" id="ACWF01000017">
    <property type="protein sequence ID" value="EHL79341.1"/>
    <property type="molecule type" value="Genomic_DNA"/>
</dbReference>
<proteinExistence type="inferred from homology"/>
<keyword evidence="5 7" id="KW-0786">Thiamine pyrophosphate</keyword>
<keyword evidence="12" id="KW-1185">Reference proteome</keyword>
<sequence>MNNESLTLYLSHFIDELTKAGVRHVVVSPGSRSTPMAMLMAEHPDLHLYLHIDERSAGFFALGMAKALRKPIALLCTSGTAAANYYPAVIEANYARIPLIVLTADRPHELREVGAPQAIDQNHLYGRHVKWFVDMALPETGDTMLRYARSNAARSVYIASQAPMGPVHLNFPFREPLIPDYEHAYESITQAGQTVQLQNVARELPEEELEGFAHELAQYERGIIVCGALDSTGFSEQVVKLSKALGFPVLADPLSQLRSGPFLSKEIIDSYDSFLRDQTVRRLLAADVIIRFGAMPVSKALTFFLQENRDAEQWVVDGGGLWRDPSYSATRMIACEETSFCRKLSEKVRRNHHSQWIEKWIAVNEKTKEWMRTVNDVEFLDEGKLFYQLHHALPEGATLFVGNSMPIRDVDSFFFKNSKQIEIMANRGANGIDGVVSTAMGASVFRQPLFLVIGDLSLFHDMNGMLAAKLHRLNVNIIIVNNNGGGIFSYLPQAEHPKHFEELFGTPIDLDYSLAAEMYGGDYQKISSWDEFQESVQKAVSHEGLSIIEVPTNREKNVMVHRQLWKNVSREITSMLLGERK</sequence>
<dbReference type="Pfam" id="PF16582">
    <property type="entry name" value="TPP_enzyme_M_2"/>
    <property type="match status" value="1"/>
</dbReference>
<keyword evidence="3 7" id="KW-0479">Metal-binding</keyword>
<keyword evidence="6 7" id="KW-0464">Manganese</keyword>
<comment type="pathway">
    <text evidence="7">Quinol/quinone metabolism; 1,4-dihydroxy-2-naphthoate biosynthesis; 1,4-dihydroxy-2-naphthoate from chorismate: step 2/7.</text>
</comment>
<dbReference type="PATRIC" id="fig|665952.3.peg.429"/>
<evidence type="ECO:0000256" key="2">
    <source>
        <dbReference type="ARBA" id="ARBA00022679"/>
    </source>
</evidence>
<dbReference type="AlphaFoldDB" id="G9QHM3"/>
<dbReference type="InterPro" id="IPR012001">
    <property type="entry name" value="Thiamin_PyroP_enz_TPP-bd_dom"/>
</dbReference>
<dbReference type="HAMAP" id="MF_01659">
    <property type="entry name" value="MenD"/>
    <property type="match status" value="1"/>
</dbReference>
<evidence type="ECO:0000256" key="5">
    <source>
        <dbReference type="ARBA" id="ARBA00023052"/>
    </source>
</evidence>
<dbReference type="InterPro" id="IPR029061">
    <property type="entry name" value="THDP-binding"/>
</dbReference>
<evidence type="ECO:0000259" key="8">
    <source>
        <dbReference type="Pfam" id="PF02775"/>
    </source>
</evidence>
<dbReference type="InterPro" id="IPR011766">
    <property type="entry name" value="TPP_enzyme_TPP-bd"/>
</dbReference>
<dbReference type="GO" id="GO:0030145">
    <property type="term" value="F:manganese ion binding"/>
    <property type="evidence" value="ECO:0007669"/>
    <property type="project" value="UniProtKB-UniRule"/>
</dbReference>